<name>A0A5C8G6L0_9SPIR</name>
<feature type="transmembrane region" description="Helical" evidence="2">
    <location>
        <begin position="6"/>
        <end position="24"/>
    </location>
</feature>
<organism evidence="3 4">
    <name type="scientific">Brachyspira aalborgi</name>
    <dbReference type="NCBI Taxonomy" id="29522"/>
    <lineage>
        <taxon>Bacteria</taxon>
        <taxon>Pseudomonadati</taxon>
        <taxon>Spirochaetota</taxon>
        <taxon>Spirochaetia</taxon>
        <taxon>Brachyspirales</taxon>
        <taxon>Brachyspiraceae</taxon>
        <taxon>Brachyspira</taxon>
    </lineage>
</organism>
<dbReference type="OrthoDB" id="308357at2"/>
<accession>A0A5C8G6L0</accession>
<dbReference type="Proteomes" id="UP000325013">
    <property type="component" value="Unassembled WGS sequence"/>
</dbReference>
<evidence type="ECO:0000256" key="2">
    <source>
        <dbReference type="SAM" id="Phobius"/>
    </source>
</evidence>
<keyword evidence="2" id="KW-1133">Transmembrane helix</keyword>
<dbReference type="PROSITE" id="PS51257">
    <property type="entry name" value="PROKAR_LIPOPROTEIN"/>
    <property type="match status" value="1"/>
</dbReference>
<sequence>MFNKKLYITIITIISILILSISCGNSMTDSTNGGNGENNGGSISGGGETNSGGTSSGDGKTHKNYSLLIGTWQGQDLKNPQEAYIFDGTNFSAEPSTYSIEVLEISWTTDTEGFFYGKYLSSWDTNSIGKYYAISFKGLTETDLKISGALNGTHGVSQSGWTADTLEEAKKIFTIAAGSFAQYTDCKKK</sequence>
<dbReference type="AlphaFoldDB" id="A0A5C8G6L0"/>
<keyword evidence="2" id="KW-0472">Membrane</keyword>
<evidence type="ECO:0000313" key="4">
    <source>
        <dbReference type="Proteomes" id="UP000325013"/>
    </source>
</evidence>
<dbReference type="RefSeq" id="WP_147528648.1">
    <property type="nucleotide sequence ID" value="NZ_SAYJ01000012.1"/>
</dbReference>
<keyword evidence="2" id="KW-0812">Transmembrane</keyword>
<gene>
    <name evidence="3" type="ORF">EPJ67_05025</name>
</gene>
<protein>
    <submittedName>
        <fullName evidence="3">Uncharacterized protein</fullName>
    </submittedName>
</protein>
<comment type="caution">
    <text evidence="3">The sequence shown here is derived from an EMBL/GenBank/DDBJ whole genome shotgun (WGS) entry which is preliminary data.</text>
</comment>
<feature type="region of interest" description="Disordered" evidence="1">
    <location>
        <begin position="32"/>
        <end position="59"/>
    </location>
</feature>
<evidence type="ECO:0000256" key="1">
    <source>
        <dbReference type="SAM" id="MobiDB-lite"/>
    </source>
</evidence>
<proteinExistence type="predicted"/>
<feature type="compositionally biased region" description="Gly residues" evidence="1">
    <location>
        <begin position="33"/>
        <end position="56"/>
    </location>
</feature>
<evidence type="ECO:0000313" key="3">
    <source>
        <dbReference type="EMBL" id="TXJ57484.1"/>
    </source>
</evidence>
<reference evidence="3 4" key="1">
    <citation type="journal article" date="1992" name="Lakartidningen">
        <title>[Penicillin V and not amoxicillin is the first choice preparation in acute otitis].</title>
        <authorList>
            <person name="Kamme C."/>
            <person name="Lundgren K."/>
            <person name="Prellner K."/>
        </authorList>
    </citation>
    <scope>NUCLEOTIDE SEQUENCE [LARGE SCALE GENOMIC DNA]</scope>
    <source>
        <strain evidence="3 4">PC2777IV</strain>
    </source>
</reference>
<dbReference type="EMBL" id="SAYJ01000012">
    <property type="protein sequence ID" value="TXJ57484.1"/>
    <property type="molecule type" value="Genomic_DNA"/>
</dbReference>